<protein>
    <submittedName>
        <fullName evidence="2">Uncharacterized protein</fullName>
    </submittedName>
</protein>
<dbReference type="EnsemblMetazoa" id="GAUT031181-RA">
    <property type="protein sequence ID" value="GAUT031181-PA"/>
    <property type="gene ID" value="GAUT031181"/>
</dbReference>
<feature type="transmembrane region" description="Helical" evidence="1">
    <location>
        <begin position="18"/>
        <end position="38"/>
    </location>
</feature>
<reference evidence="2" key="1">
    <citation type="submission" date="2020-05" db="UniProtKB">
        <authorList>
            <consortium name="EnsemblMetazoa"/>
        </authorList>
    </citation>
    <scope>IDENTIFICATION</scope>
    <source>
        <strain evidence="2">TTRI</strain>
    </source>
</reference>
<keyword evidence="3" id="KW-1185">Reference proteome</keyword>
<evidence type="ECO:0000256" key="1">
    <source>
        <dbReference type="SAM" id="Phobius"/>
    </source>
</evidence>
<keyword evidence="1" id="KW-0472">Membrane</keyword>
<accession>A0A1A9VAM3</accession>
<evidence type="ECO:0000313" key="2">
    <source>
        <dbReference type="EnsemblMetazoa" id="GAUT031181-PA"/>
    </source>
</evidence>
<name>A0A1A9VAM3_GLOAU</name>
<dbReference type="Proteomes" id="UP000078200">
    <property type="component" value="Unassembled WGS sequence"/>
</dbReference>
<dbReference type="AlphaFoldDB" id="A0A1A9VAM3"/>
<proteinExistence type="predicted"/>
<keyword evidence="1" id="KW-1133">Transmembrane helix</keyword>
<organism evidence="2 3">
    <name type="scientific">Glossina austeni</name>
    <name type="common">Savannah tsetse fly</name>
    <dbReference type="NCBI Taxonomy" id="7395"/>
    <lineage>
        <taxon>Eukaryota</taxon>
        <taxon>Metazoa</taxon>
        <taxon>Ecdysozoa</taxon>
        <taxon>Arthropoda</taxon>
        <taxon>Hexapoda</taxon>
        <taxon>Insecta</taxon>
        <taxon>Pterygota</taxon>
        <taxon>Neoptera</taxon>
        <taxon>Endopterygota</taxon>
        <taxon>Diptera</taxon>
        <taxon>Brachycera</taxon>
        <taxon>Muscomorpha</taxon>
        <taxon>Hippoboscoidea</taxon>
        <taxon>Glossinidae</taxon>
        <taxon>Glossina</taxon>
    </lineage>
</organism>
<keyword evidence="1" id="KW-0812">Transmembrane</keyword>
<evidence type="ECO:0000313" key="3">
    <source>
        <dbReference type="Proteomes" id="UP000078200"/>
    </source>
</evidence>
<dbReference type="VEuPathDB" id="VectorBase:GAUT031181"/>
<feature type="transmembrane region" description="Helical" evidence="1">
    <location>
        <begin position="59"/>
        <end position="79"/>
    </location>
</feature>
<sequence length="106" mass="11788">MIICERFVLYIQHSLQRLLLLNFTFALLFLISTAASYAGNALHICVGTVAMQKRIRTDCGLILVPSISQIIISNVMVVIHCSHAHGYAQPNLQIALPRDLLESMLP</sequence>